<evidence type="ECO:0000259" key="2">
    <source>
        <dbReference type="Pfam" id="PF09967"/>
    </source>
</evidence>
<dbReference type="PANTHER" id="PTHR38730:SF1">
    <property type="entry name" value="SLL7028 PROTEIN"/>
    <property type="match status" value="1"/>
</dbReference>
<dbReference type="PANTHER" id="PTHR38730">
    <property type="entry name" value="SLL7028 PROTEIN"/>
    <property type="match status" value="1"/>
</dbReference>
<sequence>MVQEEISYREKLEKIGRQVLEASRTELYVAMRFMGEALSSLSYEMDLSTTTVGTDAVSIRYNPTYVSSLFVEEPGKLNRTYLHMILHCIFRHMYTSAKYEDVDLFDLCADIVVEMILDGMDYQCIYRVTSDYRERWYERLEKELKVLTVEKLYKFFSDPENNIDILEIEKLSREFKMDDHSFWQRLPKDDQKPDDNEKEKPPIDEDFDGPSGKNTDQKTTEKYINPKRLKAIQNKEKDWEKSAKRMETEIETIGKRHSDKLGKLEWILKYENTSRTDYREFLNRFKVIREEGGIDMDSFDYGMYSFGIEHYGNMPLIEENEFKEVRKVKELVIAIDTSASCKDELVQRFLNETARLLFTEESFFQKIKIHVIQCDDQVQRDELIDSVEAMKKYATGIHVEGGYGTDFRPVFDYVDKLQSAGEFENLKGLIYFTDGYGIYPEKETAYDTAFVFPQDGDYEDENVPVWAMKLYV</sequence>
<feature type="domain" description="Putative metallopeptidase" evidence="3">
    <location>
        <begin position="28"/>
        <end position="285"/>
    </location>
</feature>
<dbReference type="AlphaFoldDB" id="A0A1I5X4F7"/>
<dbReference type="InterPro" id="IPR018698">
    <property type="entry name" value="VWA-like_dom"/>
</dbReference>
<dbReference type="InterPro" id="IPR025154">
    <property type="entry name" value="Put_metallopeptidase_dom"/>
</dbReference>
<dbReference type="Proteomes" id="UP000182624">
    <property type="component" value="Unassembled WGS sequence"/>
</dbReference>
<reference evidence="5" key="1">
    <citation type="submission" date="2016-10" db="EMBL/GenBank/DDBJ databases">
        <authorList>
            <person name="Varghese N."/>
            <person name="Submissions S."/>
        </authorList>
    </citation>
    <scope>NUCLEOTIDE SEQUENCE [LARGE SCALE GENOMIC DNA]</scope>
    <source>
        <strain evidence="5">P18</strain>
    </source>
</reference>
<evidence type="ECO:0000259" key="3">
    <source>
        <dbReference type="Pfam" id="PF13203"/>
    </source>
</evidence>
<gene>
    <name evidence="4" type="ORF">SAMN04487928_12813</name>
</gene>
<feature type="region of interest" description="Disordered" evidence="1">
    <location>
        <begin position="185"/>
        <end position="222"/>
    </location>
</feature>
<feature type="compositionally biased region" description="Basic and acidic residues" evidence="1">
    <location>
        <begin position="185"/>
        <end position="203"/>
    </location>
</feature>
<keyword evidence="5" id="KW-1185">Reference proteome</keyword>
<dbReference type="Pfam" id="PF13203">
    <property type="entry name" value="DUF2201_N"/>
    <property type="match status" value="1"/>
</dbReference>
<dbReference type="EMBL" id="FOXO01000028">
    <property type="protein sequence ID" value="SFQ26905.1"/>
    <property type="molecule type" value="Genomic_DNA"/>
</dbReference>
<evidence type="ECO:0000256" key="1">
    <source>
        <dbReference type="SAM" id="MobiDB-lite"/>
    </source>
</evidence>
<dbReference type="RefSeq" id="WP_074890745.1">
    <property type="nucleotide sequence ID" value="NZ_FOXO01000028.1"/>
</dbReference>
<accession>A0A1I5X4F7</accession>
<evidence type="ECO:0000313" key="4">
    <source>
        <dbReference type="EMBL" id="SFQ26905.1"/>
    </source>
</evidence>
<evidence type="ECO:0000313" key="5">
    <source>
        <dbReference type="Proteomes" id="UP000182624"/>
    </source>
</evidence>
<proteinExistence type="predicted"/>
<name>A0A1I5X4F7_9FIRM</name>
<dbReference type="OrthoDB" id="9809307at2"/>
<protein>
    <submittedName>
        <fullName evidence="4">Predicted metal-dependent peptidase</fullName>
    </submittedName>
</protein>
<organism evidence="4 5">
    <name type="scientific">Butyrivibrio proteoclasticus</name>
    <dbReference type="NCBI Taxonomy" id="43305"/>
    <lineage>
        <taxon>Bacteria</taxon>
        <taxon>Bacillati</taxon>
        <taxon>Bacillota</taxon>
        <taxon>Clostridia</taxon>
        <taxon>Lachnospirales</taxon>
        <taxon>Lachnospiraceae</taxon>
        <taxon>Butyrivibrio</taxon>
    </lineage>
</organism>
<dbReference type="Pfam" id="PF09967">
    <property type="entry name" value="DUF2201"/>
    <property type="match status" value="1"/>
</dbReference>
<feature type="domain" description="VWA-like" evidence="2">
    <location>
        <begin position="331"/>
        <end position="419"/>
    </location>
</feature>